<organism evidence="1">
    <name type="scientific">Nothobranchius rachovii</name>
    <name type="common">bluefin notho</name>
    <dbReference type="NCBI Taxonomy" id="451742"/>
    <lineage>
        <taxon>Eukaryota</taxon>
        <taxon>Metazoa</taxon>
        <taxon>Chordata</taxon>
        <taxon>Craniata</taxon>
        <taxon>Vertebrata</taxon>
        <taxon>Euteleostomi</taxon>
        <taxon>Actinopterygii</taxon>
        <taxon>Neopterygii</taxon>
        <taxon>Teleostei</taxon>
        <taxon>Neoteleostei</taxon>
        <taxon>Acanthomorphata</taxon>
        <taxon>Ovalentaria</taxon>
        <taxon>Atherinomorphae</taxon>
        <taxon>Cyprinodontiformes</taxon>
        <taxon>Nothobranchiidae</taxon>
        <taxon>Nothobranchius</taxon>
    </lineage>
</organism>
<sequence length="46" mass="5116">IIYLLIIMKRSIWSPIETGNISGSHRSVTSSVRGFSVLHFTRINGA</sequence>
<name>A0A1A8QHS1_9TELE</name>
<reference evidence="1" key="1">
    <citation type="submission" date="2016-05" db="EMBL/GenBank/DDBJ databases">
        <authorList>
            <person name="Lavstsen T."/>
            <person name="Jespersen J.S."/>
        </authorList>
    </citation>
    <scope>NUCLEOTIDE SEQUENCE</scope>
    <source>
        <tissue evidence="1">Brain</tissue>
    </source>
</reference>
<protein>
    <submittedName>
        <fullName evidence="1">Uncharacterized protein</fullName>
    </submittedName>
</protein>
<reference evidence="1" key="2">
    <citation type="submission" date="2016-06" db="EMBL/GenBank/DDBJ databases">
        <title>The genome of a short-lived fish provides insights into sex chromosome evolution and the genetic control of aging.</title>
        <authorList>
            <person name="Reichwald K."/>
            <person name="Felder M."/>
            <person name="Petzold A."/>
            <person name="Koch P."/>
            <person name="Groth M."/>
            <person name="Platzer M."/>
        </authorList>
    </citation>
    <scope>NUCLEOTIDE SEQUENCE</scope>
    <source>
        <tissue evidence="1">Brain</tissue>
    </source>
</reference>
<accession>A0A1A8QHS1</accession>
<dbReference type="EMBL" id="HAEH01011758">
    <property type="protein sequence ID" value="SBR93061.1"/>
    <property type="molecule type" value="Transcribed_RNA"/>
</dbReference>
<dbReference type="AlphaFoldDB" id="A0A1A8QHS1"/>
<evidence type="ECO:0000313" key="1">
    <source>
        <dbReference type="EMBL" id="SBR93061.1"/>
    </source>
</evidence>
<proteinExistence type="predicted"/>
<gene>
    <name evidence="1" type="primary">Nfu_g_1_025435</name>
</gene>
<feature type="non-terminal residue" evidence="1">
    <location>
        <position position="46"/>
    </location>
</feature>
<feature type="non-terminal residue" evidence="1">
    <location>
        <position position="1"/>
    </location>
</feature>